<comment type="similarity">
    <text evidence="1">Belongs to the FAM114 family.</text>
</comment>
<dbReference type="PANTHER" id="PTHR12842:SF6">
    <property type="entry name" value="FI01459P"/>
    <property type="match status" value="1"/>
</dbReference>
<evidence type="ECO:0008006" key="7">
    <source>
        <dbReference type="Google" id="ProtNLM"/>
    </source>
</evidence>
<gene>
    <name evidence="5" type="ORF">ILUMI_23831</name>
</gene>
<dbReference type="InterPro" id="IPR007998">
    <property type="entry name" value="DUF719"/>
</dbReference>
<evidence type="ECO:0000256" key="3">
    <source>
        <dbReference type="SAM" id="Coils"/>
    </source>
</evidence>
<feature type="compositionally biased region" description="Basic and acidic residues" evidence="4">
    <location>
        <begin position="266"/>
        <end position="275"/>
    </location>
</feature>
<dbReference type="EMBL" id="VTPC01090626">
    <property type="protein sequence ID" value="KAF2882347.1"/>
    <property type="molecule type" value="Genomic_DNA"/>
</dbReference>
<evidence type="ECO:0000313" key="6">
    <source>
        <dbReference type="Proteomes" id="UP000801492"/>
    </source>
</evidence>
<dbReference type="PANTHER" id="PTHR12842">
    <property type="entry name" value="FI01459P"/>
    <property type="match status" value="1"/>
</dbReference>
<reference evidence="5" key="1">
    <citation type="submission" date="2019-08" db="EMBL/GenBank/DDBJ databases">
        <title>The genome of the North American firefly Photinus pyralis.</title>
        <authorList>
            <consortium name="Photinus pyralis genome working group"/>
            <person name="Fallon T.R."/>
            <person name="Sander Lower S.E."/>
            <person name="Weng J.-K."/>
        </authorList>
    </citation>
    <scope>NUCLEOTIDE SEQUENCE</scope>
    <source>
        <strain evidence="5">TRF0915ILg1</strain>
        <tissue evidence="5">Whole body</tissue>
    </source>
</reference>
<feature type="coiled-coil region" evidence="3">
    <location>
        <begin position="367"/>
        <end position="394"/>
    </location>
</feature>
<evidence type="ECO:0000256" key="1">
    <source>
        <dbReference type="ARBA" id="ARBA00006903"/>
    </source>
</evidence>
<name>A0A8K0CBR3_IGNLU</name>
<feature type="region of interest" description="Disordered" evidence="4">
    <location>
        <begin position="266"/>
        <end position="294"/>
    </location>
</feature>
<keyword evidence="2" id="KW-0597">Phosphoprotein</keyword>
<evidence type="ECO:0000313" key="5">
    <source>
        <dbReference type="EMBL" id="KAF2882347.1"/>
    </source>
</evidence>
<dbReference type="Pfam" id="PF05334">
    <property type="entry name" value="DUF719"/>
    <property type="match status" value="1"/>
</dbReference>
<feature type="region of interest" description="Disordered" evidence="4">
    <location>
        <begin position="67"/>
        <end position="97"/>
    </location>
</feature>
<keyword evidence="3" id="KW-0175">Coiled coil</keyword>
<proteinExistence type="inferred from homology"/>
<feature type="region of interest" description="Disordered" evidence="4">
    <location>
        <begin position="1"/>
        <end position="32"/>
    </location>
</feature>
<feature type="compositionally biased region" description="Basic and acidic residues" evidence="4">
    <location>
        <begin position="1"/>
        <end position="11"/>
    </location>
</feature>
<dbReference type="AlphaFoldDB" id="A0A8K0CBR3"/>
<sequence>MDTSDSEHFESADEEFNSDTEDKNVKTKTISDTSETLKLKEMTISEESINVSNVKEVSTVNVVSNDNSCHDLKRKNVKPVVRNPTADKSDKRSKPGKLKLGVKLGTKITSTSCNAIKCDDVEDSKLKSNYDNKTSSSSKTNIDDNHKTCISALKDIKNEENLQKLDKREEIVLDEESNMWADDEWEPISSTDNKLTNKETNETNKTVQNNFSSGWGGWGNWDVTSLLSTATMGVTTITNHVSQGLTTVLESGIGVPDPEELARLNKMEGKSKESIEVDEEEEEKKEVDSKNNKSGVPDLTFGLGSFVSGVSQITKLVESTGNKVISSGLDTLETIGKKTMEVLQEGDPGLKKKRAFLKIDADKPVLSHILREAKEKAEQENRLAEEKHVSKKANYETLFDDHQGLAHLEALEMLSRQCDIKLKTLLESHSGADLIEMQETLSQIKELCELTDEDEDEKEELDESEIKEKIETAVTELNVSISYNKLMSTWKDISHWLENLDLNLYSAAQLHEESINILAQLTAVAVELFHKTGELLLIKEHRSTVDEADSLVQLTTTMTTLISDIAKKASNKLNEKATQSGSKDNVNQFITNVYFEATNSSSYIKNAFELLIPVLQVGAV</sequence>
<organism evidence="5 6">
    <name type="scientific">Ignelater luminosus</name>
    <name type="common">Cucubano</name>
    <name type="synonym">Pyrophorus luminosus</name>
    <dbReference type="NCBI Taxonomy" id="2038154"/>
    <lineage>
        <taxon>Eukaryota</taxon>
        <taxon>Metazoa</taxon>
        <taxon>Ecdysozoa</taxon>
        <taxon>Arthropoda</taxon>
        <taxon>Hexapoda</taxon>
        <taxon>Insecta</taxon>
        <taxon>Pterygota</taxon>
        <taxon>Neoptera</taxon>
        <taxon>Endopterygota</taxon>
        <taxon>Coleoptera</taxon>
        <taxon>Polyphaga</taxon>
        <taxon>Elateriformia</taxon>
        <taxon>Elateroidea</taxon>
        <taxon>Elateridae</taxon>
        <taxon>Agrypninae</taxon>
        <taxon>Pyrophorini</taxon>
        <taxon>Ignelater</taxon>
    </lineage>
</organism>
<keyword evidence="6" id="KW-1185">Reference proteome</keyword>
<evidence type="ECO:0000256" key="4">
    <source>
        <dbReference type="SAM" id="MobiDB-lite"/>
    </source>
</evidence>
<dbReference type="OrthoDB" id="5597648at2759"/>
<dbReference type="Proteomes" id="UP000801492">
    <property type="component" value="Unassembled WGS sequence"/>
</dbReference>
<accession>A0A8K0CBR3</accession>
<evidence type="ECO:0000256" key="2">
    <source>
        <dbReference type="ARBA" id="ARBA00022553"/>
    </source>
</evidence>
<protein>
    <recommendedName>
        <fullName evidence="7">Protein FAM114A2</fullName>
    </recommendedName>
</protein>
<comment type="caution">
    <text evidence="5">The sequence shown here is derived from an EMBL/GenBank/DDBJ whole genome shotgun (WGS) entry which is preliminary data.</text>
</comment>